<gene>
    <name evidence="2" type="ORF">F3Y22_tig00117047pilonHSYRG00135</name>
</gene>
<protein>
    <submittedName>
        <fullName evidence="2">MLP protein 28</fullName>
    </submittedName>
</protein>
<dbReference type="InterPro" id="IPR000916">
    <property type="entry name" value="Bet_v_I/MLP"/>
</dbReference>
<dbReference type="SUPFAM" id="SSF55961">
    <property type="entry name" value="Bet v1-like"/>
    <property type="match status" value="1"/>
</dbReference>
<sequence length="156" mass="16628">MSSLIGTLEADVEISASADKFFGVMCTAPFKLTTIVPDIVKSCDLLDGLWGALGAITQWTYVFGGVTQTVVLAITSVNPFTKSVTYGLIKGDLSTEFSTFAVKINADQKLVGTTVHLTFTYVKLTDNVSTPQALLDLGVEVIKALGAYLTYAYNAV</sequence>
<organism evidence="2 3">
    <name type="scientific">Hibiscus syriacus</name>
    <name type="common">Rose of Sharon</name>
    <dbReference type="NCBI Taxonomy" id="106335"/>
    <lineage>
        <taxon>Eukaryota</taxon>
        <taxon>Viridiplantae</taxon>
        <taxon>Streptophyta</taxon>
        <taxon>Embryophyta</taxon>
        <taxon>Tracheophyta</taxon>
        <taxon>Spermatophyta</taxon>
        <taxon>Magnoliopsida</taxon>
        <taxon>eudicotyledons</taxon>
        <taxon>Gunneridae</taxon>
        <taxon>Pentapetalae</taxon>
        <taxon>rosids</taxon>
        <taxon>malvids</taxon>
        <taxon>Malvales</taxon>
        <taxon>Malvaceae</taxon>
        <taxon>Malvoideae</taxon>
        <taxon>Hibiscus</taxon>
    </lineage>
</organism>
<evidence type="ECO:0000259" key="1">
    <source>
        <dbReference type="SMART" id="SM01037"/>
    </source>
</evidence>
<dbReference type="PANTHER" id="PTHR31907">
    <property type="entry name" value="MLP-LIKE PROTEIN 423"/>
    <property type="match status" value="1"/>
</dbReference>
<dbReference type="Proteomes" id="UP000436088">
    <property type="component" value="Unassembled WGS sequence"/>
</dbReference>
<dbReference type="InterPro" id="IPR023393">
    <property type="entry name" value="START-like_dom_sf"/>
</dbReference>
<dbReference type="InterPro" id="IPR051761">
    <property type="entry name" value="MLP-like_ligand-binding"/>
</dbReference>
<reference evidence="2" key="1">
    <citation type="submission" date="2019-09" db="EMBL/GenBank/DDBJ databases">
        <title>Draft genome information of white flower Hibiscus syriacus.</title>
        <authorList>
            <person name="Kim Y.-M."/>
        </authorList>
    </citation>
    <scope>NUCLEOTIDE SEQUENCE [LARGE SCALE GENOMIC DNA]</scope>
    <source>
        <strain evidence="2">YM2019G1</strain>
    </source>
</reference>
<dbReference type="Pfam" id="PF00407">
    <property type="entry name" value="Bet_v_1"/>
    <property type="match status" value="1"/>
</dbReference>
<accession>A0A6A2X8N6</accession>
<dbReference type="AlphaFoldDB" id="A0A6A2X8N6"/>
<evidence type="ECO:0000313" key="2">
    <source>
        <dbReference type="EMBL" id="KAE8654759.1"/>
    </source>
</evidence>
<comment type="caution">
    <text evidence="2">The sequence shown here is derived from an EMBL/GenBank/DDBJ whole genome shotgun (WGS) entry which is preliminary data.</text>
</comment>
<feature type="domain" description="Bet v I/Major latex protein" evidence="1">
    <location>
        <begin position="3"/>
        <end position="152"/>
    </location>
</feature>
<dbReference type="GO" id="GO:0006952">
    <property type="term" value="P:defense response"/>
    <property type="evidence" value="ECO:0007669"/>
    <property type="project" value="InterPro"/>
</dbReference>
<dbReference type="EMBL" id="VEPZ02001786">
    <property type="protein sequence ID" value="KAE8654759.1"/>
    <property type="molecule type" value="Genomic_DNA"/>
</dbReference>
<dbReference type="Gene3D" id="3.30.530.20">
    <property type="match status" value="1"/>
</dbReference>
<proteinExistence type="predicted"/>
<dbReference type="OrthoDB" id="996883at2759"/>
<evidence type="ECO:0000313" key="3">
    <source>
        <dbReference type="Proteomes" id="UP000436088"/>
    </source>
</evidence>
<name>A0A6A2X8N6_HIBSY</name>
<keyword evidence="3" id="KW-1185">Reference proteome</keyword>
<dbReference type="SMART" id="SM01037">
    <property type="entry name" value="Bet_v_1"/>
    <property type="match status" value="1"/>
</dbReference>